<name>A0A2I1R0J4_9ACTN</name>
<feature type="compositionally biased region" description="Low complexity" evidence="1">
    <location>
        <begin position="1"/>
        <end position="13"/>
    </location>
</feature>
<sequence length="244" mass="25158">MATDPAPTQAAPAVDSEDLPDAHLGDVDDFVPPHFGTVRAATPPATQPTAVRDDDRGAKRGPSRALRRGAILLGAVVAAAAVIGVGLVLVLPGTDQPAPRDPVQALTSTPQQPTNGAAAGDADCPSTVRGNVTTGRDRGDQSSGAGVVKAFDYAYYVRRDAVAARALGTPAARMGSAQQMQPFIDKRIPGTRHCLSITNEGKGLYTVELTETAPGGGAPTVFRKRVQTTTADGKSWIVSIEAIT</sequence>
<dbReference type="EMBL" id="PKJC01000056">
    <property type="protein sequence ID" value="PKZ62650.1"/>
    <property type="molecule type" value="Genomic_DNA"/>
</dbReference>
<keyword evidence="2" id="KW-0812">Transmembrane</keyword>
<feature type="compositionally biased region" description="Low complexity" evidence="1">
    <location>
        <begin position="40"/>
        <end position="50"/>
    </location>
</feature>
<reference evidence="4 5" key="1">
    <citation type="submission" date="2017-12" db="EMBL/GenBank/DDBJ databases">
        <title>Phylogenetic diversity of female urinary microbiome.</title>
        <authorList>
            <person name="Thomas-White K."/>
            <person name="Wolfe A.J."/>
        </authorList>
    </citation>
    <scope>NUCLEOTIDE SEQUENCE [LARGE SCALE GENOMIC DNA]</scope>
    <source>
        <strain evidence="4 5">UMB0777</strain>
    </source>
</reference>
<feature type="domain" description="DUF8176" evidence="3">
    <location>
        <begin position="122"/>
        <end position="241"/>
    </location>
</feature>
<feature type="compositionally biased region" description="Polar residues" evidence="1">
    <location>
        <begin position="105"/>
        <end position="115"/>
    </location>
</feature>
<accession>A0A2I1R0J4</accession>
<protein>
    <recommendedName>
        <fullName evidence="3">DUF8176 domain-containing protein</fullName>
    </recommendedName>
</protein>
<dbReference type="Pfam" id="PF26527">
    <property type="entry name" value="DUF8176"/>
    <property type="match status" value="1"/>
</dbReference>
<dbReference type="InterPro" id="IPR058489">
    <property type="entry name" value="DUF8176"/>
</dbReference>
<keyword evidence="2" id="KW-0472">Membrane</keyword>
<evidence type="ECO:0000256" key="1">
    <source>
        <dbReference type="SAM" id="MobiDB-lite"/>
    </source>
</evidence>
<feature type="transmembrane region" description="Helical" evidence="2">
    <location>
        <begin position="69"/>
        <end position="91"/>
    </location>
</feature>
<evidence type="ECO:0000259" key="3">
    <source>
        <dbReference type="Pfam" id="PF26527"/>
    </source>
</evidence>
<gene>
    <name evidence="4" type="ORF">CYJ73_26015</name>
</gene>
<evidence type="ECO:0000256" key="2">
    <source>
        <dbReference type="SAM" id="Phobius"/>
    </source>
</evidence>
<keyword evidence="2" id="KW-1133">Transmembrane helix</keyword>
<evidence type="ECO:0000313" key="5">
    <source>
        <dbReference type="Proteomes" id="UP000234662"/>
    </source>
</evidence>
<feature type="region of interest" description="Disordered" evidence="1">
    <location>
        <begin position="98"/>
        <end position="143"/>
    </location>
</feature>
<comment type="caution">
    <text evidence="4">The sequence shown here is derived from an EMBL/GenBank/DDBJ whole genome shotgun (WGS) entry which is preliminary data.</text>
</comment>
<feature type="region of interest" description="Disordered" evidence="1">
    <location>
        <begin position="1"/>
        <end position="63"/>
    </location>
</feature>
<dbReference type="AlphaFoldDB" id="A0A2I1R0J4"/>
<evidence type="ECO:0000313" key="4">
    <source>
        <dbReference type="EMBL" id="PKZ62650.1"/>
    </source>
</evidence>
<proteinExistence type="predicted"/>
<dbReference type="Proteomes" id="UP000234662">
    <property type="component" value="Unassembled WGS sequence"/>
</dbReference>
<organism evidence="4 5">
    <name type="scientific">Gordonia terrae</name>
    <dbReference type="NCBI Taxonomy" id="2055"/>
    <lineage>
        <taxon>Bacteria</taxon>
        <taxon>Bacillati</taxon>
        <taxon>Actinomycetota</taxon>
        <taxon>Actinomycetes</taxon>
        <taxon>Mycobacteriales</taxon>
        <taxon>Gordoniaceae</taxon>
        <taxon>Gordonia</taxon>
    </lineage>
</organism>